<reference evidence="10" key="2">
    <citation type="submission" date="2025-08" db="UniProtKB">
        <authorList>
            <consortium name="Ensembl"/>
        </authorList>
    </citation>
    <scope>IDENTIFICATION</scope>
</reference>
<evidence type="ECO:0000256" key="1">
    <source>
        <dbReference type="ARBA" id="ARBA00004141"/>
    </source>
</evidence>
<keyword evidence="6 7" id="KW-0012">Acyltransferase</keyword>
<dbReference type="InterPro" id="IPR001594">
    <property type="entry name" value="Palmitoyltrfase_DHHC"/>
</dbReference>
<dbReference type="GO" id="GO:1905337">
    <property type="term" value="P:positive regulation of aggrephagy"/>
    <property type="evidence" value="ECO:0007669"/>
    <property type="project" value="Ensembl"/>
</dbReference>
<sequence>MPFPKEDMAHVKEPQQMPVVPRSWFLPSLFAAFNVMLLVFLSGLFFGFPCRWLAQNGEWVFPMVTGPLFILTFFSLVSLNFSDPGILHRGSVDEDPMMVYVVSVNQRAFRLQWCPKCCFHRPPRTYHCPWCNICVEDFDHHCKWVNNCIGHRNFRLFMVLVLSLCLYSGTLLITCLIFLIRTSHLPFSVDKIMAVLVAAPAAGFLIPLVLLLLIQAISVSTAERSCESKCRNHQEYNPFDQGFARNWYLTMCAPLSPKYMSEVVCLQRPVGTEWIYEKTQPLPLCPPEHCSPGPPGPSDPADPLGAPDPPGPQTPRNTAGKGPRGGGEAVIVLKEVRKAEAPVGKSPGGGAGPEAGVLRARWRHVKPGGTLNEGVTGLQNTLRCPPETEKRPHPNLLWTWASH</sequence>
<dbReference type="InterPro" id="IPR039859">
    <property type="entry name" value="PFA4/ZDH16/20/ERF2-like"/>
</dbReference>
<evidence type="ECO:0000259" key="9">
    <source>
        <dbReference type="Pfam" id="PF01529"/>
    </source>
</evidence>
<comment type="domain">
    <text evidence="7">The DHHC domain is required for palmitoyltransferase activity.</text>
</comment>
<dbReference type="AlphaFoldDB" id="A0A8C8W1J5"/>
<dbReference type="GO" id="GO:0019706">
    <property type="term" value="F:protein-cysteine S-palmitoyltransferase activity"/>
    <property type="evidence" value="ECO:0007669"/>
    <property type="project" value="UniProtKB-EC"/>
</dbReference>
<dbReference type="Pfam" id="PF01529">
    <property type="entry name" value="DHHC"/>
    <property type="match status" value="1"/>
</dbReference>
<dbReference type="GO" id="GO:0035973">
    <property type="term" value="P:aggrephagy"/>
    <property type="evidence" value="ECO:0007669"/>
    <property type="project" value="Ensembl"/>
</dbReference>
<dbReference type="Proteomes" id="UP000694547">
    <property type="component" value="Chromosome 12"/>
</dbReference>
<keyword evidence="11" id="KW-1185">Reference proteome</keyword>
<reference evidence="10 11" key="1">
    <citation type="submission" date="2018-10" db="EMBL/GenBank/DDBJ databases">
        <title>Improved assembly of the deer mouse Peromyscus maniculatus genome.</title>
        <authorList>
            <person name="Lassance J.-M."/>
            <person name="Hoekstra H.E."/>
        </authorList>
    </citation>
    <scope>NUCLEOTIDE SEQUENCE [LARGE SCALE GENOMIC DNA]</scope>
</reference>
<evidence type="ECO:0000313" key="11">
    <source>
        <dbReference type="Proteomes" id="UP000694547"/>
    </source>
</evidence>
<dbReference type="GO" id="GO:0000139">
    <property type="term" value="C:Golgi membrane"/>
    <property type="evidence" value="ECO:0007669"/>
    <property type="project" value="Ensembl"/>
</dbReference>
<keyword evidence="3 7" id="KW-0812">Transmembrane</keyword>
<evidence type="ECO:0000256" key="5">
    <source>
        <dbReference type="ARBA" id="ARBA00023136"/>
    </source>
</evidence>
<evidence type="ECO:0000256" key="2">
    <source>
        <dbReference type="ARBA" id="ARBA00022679"/>
    </source>
</evidence>
<feature type="transmembrane region" description="Helical" evidence="7">
    <location>
        <begin position="156"/>
        <end position="180"/>
    </location>
</feature>
<protein>
    <recommendedName>
        <fullName evidence="7">Palmitoyltransferase</fullName>
        <ecNumber evidence="7">2.3.1.225</ecNumber>
    </recommendedName>
</protein>
<evidence type="ECO:0000256" key="8">
    <source>
        <dbReference type="SAM" id="MobiDB-lite"/>
    </source>
</evidence>
<feature type="transmembrane region" description="Helical" evidence="7">
    <location>
        <begin position="192"/>
        <end position="214"/>
    </location>
</feature>
<organism evidence="10 11">
    <name type="scientific">Peromyscus maniculatus bairdii</name>
    <name type="common">Prairie deer mouse</name>
    <dbReference type="NCBI Taxonomy" id="230844"/>
    <lineage>
        <taxon>Eukaryota</taxon>
        <taxon>Metazoa</taxon>
        <taxon>Chordata</taxon>
        <taxon>Craniata</taxon>
        <taxon>Vertebrata</taxon>
        <taxon>Euteleostomi</taxon>
        <taxon>Mammalia</taxon>
        <taxon>Eutheria</taxon>
        <taxon>Euarchontoglires</taxon>
        <taxon>Glires</taxon>
        <taxon>Rodentia</taxon>
        <taxon>Myomorpha</taxon>
        <taxon>Muroidea</taxon>
        <taxon>Cricetidae</taxon>
        <taxon>Neotominae</taxon>
        <taxon>Peromyscus</taxon>
    </lineage>
</organism>
<keyword evidence="2 7" id="KW-0808">Transferase</keyword>
<dbReference type="GO" id="GO:0097356">
    <property type="term" value="C:perinucleolar compartment"/>
    <property type="evidence" value="ECO:0007669"/>
    <property type="project" value="Ensembl"/>
</dbReference>
<evidence type="ECO:0000256" key="7">
    <source>
        <dbReference type="RuleBase" id="RU079119"/>
    </source>
</evidence>
<dbReference type="EC" id="2.3.1.225" evidence="7"/>
<dbReference type="PANTHER" id="PTHR22883:SF326">
    <property type="entry name" value="PALMITOYLTRANSFERASE ZDHHC19"/>
    <property type="match status" value="1"/>
</dbReference>
<feature type="compositionally biased region" description="Pro residues" evidence="8">
    <location>
        <begin position="292"/>
        <end position="313"/>
    </location>
</feature>
<dbReference type="GeneTree" id="ENSGT00940000161784"/>
<comment type="similarity">
    <text evidence="7">Belongs to the DHHC palmitoyltransferase family.</text>
</comment>
<dbReference type="PROSITE" id="PS50216">
    <property type="entry name" value="DHHC"/>
    <property type="match status" value="1"/>
</dbReference>
<feature type="transmembrane region" description="Helical" evidence="7">
    <location>
        <begin position="24"/>
        <end position="47"/>
    </location>
</feature>
<comment type="subcellular location">
    <subcellularLocation>
        <location evidence="1">Membrane</location>
        <topology evidence="1">Multi-pass membrane protein</topology>
    </subcellularLocation>
</comment>
<evidence type="ECO:0000313" key="10">
    <source>
        <dbReference type="Ensembl" id="ENSPEMP00000030694.1"/>
    </source>
</evidence>
<feature type="domain" description="Palmitoyltransferase DHHC" evidence="9">
    <location>
        <begin position="110"/>
        <end position="223"/>
    </location>
</feature>
<feature type="region of interest" description="Disordered" evidence="8">
    <location>
        <begin position="286"/>
        <end position="326"/>
    </location>
</feature>
<evidence type="ECO:0000256" key="6">
    <source>
        <dbReference type="ARBA" id="ARBA00023315"/>
    </source>
</evidence>
<dbReference type="Ensembl" id="ENSPEMT00000037972.1">
    <property type="protein sequence ID" value="ENSPEMP00000030694.1"/>
    <property type="gene ID" value="ENSPEMG00000027121.1"/>
</dbReference>
<keyword evidence="5 7" id="KW-0472">Membrane</keyword>
<reference evidence="10" key="3">
    <citation type="submission" date="2025-09" db="UniProtKB">
        <authorList>
            <consortium name="Ensembl"/>
        </authorList>
    </citation>
    <scope>IDENTIFICATION</scope>
</reference>
<evidence type="ECO:0000256" key="4">
    <source>
        <dbReference type="ARBA" id="ARBA00022989"/>
    </source>
</evidence>
<evidence type="ECO:0000256" key="3">
    <source>
        <dbReference type="ARBA" id="ARBA00022692"/>
    </source>
</evidence>
<keyword evidence="4 7" id="KW-1133">Transmembrane helix</keyword>
<dbReference type="GO" id="GO:0005886">
    <property type="term" value="C:plasma membrane"/>
    <property type="evidence" value="ECO:0007669"/>
    <property type="project" value="Ensembl"/>
</dbReference>
<name>A0A8C8W1J5_PERMB</name>
<dbReference type="GO" id="GO:0006612">
    <property type="term" value="P:protein targeting to membrane"/>
    <property type="evidence" value="ECO:0007669"/>
    <property type="project" value="TreeGrafter"/>
</dbReference>
<comment type="catalytic activity">
    <reaction evidence="7">
        <text>L-cysteinyl-[protein] + hexadecanoyl-CoA = S-hexadecanoyl-L-cysteinyl-[protein] + CoA</text>
        <dbReference type="Rhea" id="RHEA:36683"/>
        <dbReference type="Rhea" id="RHEA-COMP:10131"/>
        <dbReference type="Rhea" id="RHEA-COMP:11032"/>
        <dbReference type="ChEBI" id="CHEBI:29950"/>
        <dbReference type="ChEBI" id="CHEBI:57287"/>
        <dbReference type="ChEBI" id="CHEBI:57379"/>
        <dbReference type="ChEBI" id="CHEBI:74151"/>
        <dbReference type="EC" id="2.3.1.225"/>
    </reaction>
</comment>
<dbReference type="GO" id="GO:0005783">
    <property type="term" value="C:endoplasmic reticulum"/>
    <property type="evidence" value="ECO:0007669"/>
    <property type="project" value="Ensembl"/>
</dbReference>
<dbReference type="GO" id="GO:0071211">
    <property type="term" value="P:protein targeting to vacuole involved in autophagy"/>
    <property type="evidence" value="ECO:0007669"/>
    <property type="project" value="Ensembl"/>
</dbReference>
<accession>A0A8C8W1J5</accession>
<proteinExistence type="inferred from homology"/>
<feature type="transmembrane region" description="Helical" evidence="7">
    <location>
        <begin position="59"/>
        <end position="81"/>
    </location>
</feature>
<dbReference type="PANTHER" id="PTHR22883">
    <property type="entry name" value="ZINC FINGER DHHC DOMAIN CONTAINING PROTEIN"/>
    <property type="match status" value="1"/>
</dbReference>